<keyword evidence="1" id="KW-1133">Transmembrane helix</keyword>
<feature type="transmembrane region" description="Helical" evidence="1">
    <location>
        <begin position="6"/>
        <end position="23"/>
    </location>
</feature>
<keyword evidence="1" id="KW-0472">Membrane</keyword>
<evidence type="ECO:0000313" key="2">
    <source>
        <dbReference type="EMBL" id="PWW32038.1"/>
    </source>
</evidence>
<sequence length="30" mass="3486">MGTFEVLSLMISFGMFVIAMLQFKDRDRDS</sequence>
<evidence type="ECO:0000256" key="1">
    <source>
        <dbReference type="SAM" id="Phobius"/>
    </source>
</evidence>
<evidence type="ECO:0008006" key="4">
    <source>
        <dbReference type="Google" id="ProtNLM"/>
    </source>
</evidence>
<name>A0A2V3A628_9BACI</name>
<dbReference type="InterPro" id="IPR031616">
    <property type="entry name" value="BsrE-like"/>
</dbReference>
<dbReference type="AlphaFoldDB" id="A0A2V3A628"/>
<proteinExistence type="predicted"/>
<dbReference type="EMBL" id="QGTW01000001">
    <property type="protein sequence ID" value="PWW32038.1"/>
    <property type="molecule type" value="Genomic_DNA"/>
</dbReference>
<protein>
    <recommendedName>
        <fullName evidence="4">Holin-like toxin</fullName>
    </recommendedName>
</protein>
<gene>
    <name evidence="2" type="ORF">DFO73_101298</name>
</gene>
<dbReference type="RefSeq" id="WP_219993412.1">
    <property type="nucleotide sequence ID" value="NZ_CBCSDC010000028.1"/>
</dbReference>
<reference evidence="2 3" key="1">
    <citation type="submission" date="2018-05" db="EMBL/GenBank/DDBJ databases">
        <title>Freshwater and sediment microbial communities from various areas in North America, analyzing microbe dynamics in response to fracking.</title>
        <authorList>
            <person name="Lamendella R."/>
        </authorList>
    </citation>
    <scope>NUCLEOTIDE SEQUENCE [LARGE SCALE GENOMIC DNA]</scope>
    <source>
        <strain evidence="2 3">15_TX</strain>
    </source>
</reference>
<accession>A0A2V3A628</accession>
<dbReference type="GeneID" id="71202699"/>
<dbReference type="Pfam" id="PF16935">
    <property type="entry name" value="Hol_Tox"/>
    <property type="match status" value="1"/>
</dbReference>
<keyword evidence="1" id="KW-0812">Transmembrane</keyword>
<evidence type="ECO:0000313" key="3">
    <source>
        <dbReference type="Proteomes" id="UP000247150"/>
    </source>
</evidence>
<dbReference type="Proteomes" id="UP000247150">
    <property type="component" value="Unassembled WGS sequence"/>
</dbReference>
<organism evidence="2 3">
    <name type="scientific">Cytobacillus oceanisediminis</name>
    <dbReference type="NCBI Taxonomy" id="665099"/>
    <lineage>
        <taxon>Bacteria</taxon>
        <taxon>Bacillati</taxon>
        <taxon>Bacillota</taxon>
        <taxon>Bacilli</taxon>
        <taxon>Bacillales</taxon>
        <taxon>Bacillaceae</taxon>
        <taxon>Cytobacillus</taxon>
    </lineage>
</organism>
<comment type="caution">
    <text evidence="2">The sequence shown here is derived from an EMBL/GenBank/DDBJ whole genome shotgun (WGS) entry which is preliminary data.</text>
</comment>